<dbReference type="RefSeq" id="WP_062164101.1">
    <property type="nucleotide sequence ID" value="NZ_AP014690.1"/>
</dbReference>
<dbReference type="InterPro" id="IPR016032">
    <property type="entry name" value="Sig_transdc_resp-reg_C-effctor"/>
</dbReference>
<dbReference type="GO" id="GO:0003677">
    <property type="term" value="F:DNA binding"/>
    <property type="evidence" value="ECO:0007669"/>
    <property type="project" value="InterPro"/>
</dbReference>
<evidence type="ECO:0000313" key="3">
    <source>
        <dbReference type="Proteomes" id="UP000321287"/>
    </source>
</evidence>
<dbReference type="EMBL" id="BJVS01000003">
    <property type="protein sequence ID" value="GEL53346.1"/>
    <property type="molecule type" value="Genomic_DNA"/>
</dbReference>
<dbReference type="InterPro" id="IPR036388">
    <property type="entry name" value="WH-like_DNA-bd_sf"/>
</dbReference>
<dbReference type="SUPFAM" id="SSF48452">
    <property type="entry name" value="TPR-like"/>
    <property type="match status" value="1"/>
</dbReference>
<comment type="caution">
    <text evidence="2">The sequence shown here is derived from an EMBL/GenBank/DDBJ whole genome shotgun (WGS) entry which is preliminary data.</text>
</comment>
<dbReference type="InterPro" id="IPR005158">
    <property type="entry name" value="BTAD"/>
</dbReference>
<reference evidence="2 3" key="1">
    <citation type="submission" date="2019-07" db="EMBL/GenBank/DDBJ databases">
        <title>Whole genome shotgun sequence of Asaia bogorensis NBRC 16594.</title>
        <authorList>
            <person name="Hosoyama A."/>
            <person name="Uohara A."/>
            <person name="Ohji S."/>
            <person name="Ichikawa N."/>
        </authorList>
    </citation>
    <scope>NUCLEOTIDE SEQUENCE [LARGE SCALE GENOMIC DNA]</scope>
    <source>
        <strain evidence="2 3">NBRC 16594</strain>
    </source>
</reference>
<dbReference type="SMART" id="SM01043">
    <property type="entry name" value="BTAD"/>
    <property type="match status" value="1"/>
</dbReference>
<dbReference type="GO" id="GO:0006355">
    <property type="term" value="P:regulation of DNA-templated transcription"/>
    <property type="evidence" value="ECO:0007669"/>
    <property type="project" value="InterPro"/>
</dbReference>
<dbReference type="SUPFAM" id="SSF46894">
    <property type="entry name" value="C-terminal effector domain of the bipartite response regulators"/>
    <property type="match status" value="1"/>
</dbReference>
<name>A0AAN4R1S8_9PROT</name>
<dbReference type="PANTHER" id="PTHR35807">
    <property type="entry name" value="TRANSCRIPTIONAL REGULATOR REDD-RELATED"/>
    <property type="match status" value="1"/>
</dbReference>
<accession>A0AAN4R1S8</accession>
<dbReference type="KEGG" id="abg:Asbog_00696"/>
<feature type="domain" description="Bacterial transcriptional activator" evidence="1">
    <location>
        <begin position="114"/>
        <end position="245"/>
    </location>
</feature>
<dbReference type="InterPro" id="IPR011990">
    <property type="entry name" value="TPR-like_helical_dom_sf"/>
</dbReference>
<organism evidence="2 3">
    <name type="scientific">Asaia bogorensis NBRC 16594</name>
    <dbReference type="NCBI Taxonomy" id="1231624"/>
    <lineage>
        <taxon>Bacteria</taxon>
        <taxon>Pseudomonadati</taxon>
        <taxon>Pseudomonadota</taxon>
        <taxon>Alphaproteobacteria</taxon>
        <taxon>Acetobacterales</taxon>
        <taxon>Acetobacteraceae</taxon>
        <taxon>Asaia</taxon>
    </lineage>
</organism>
<evidence type="ECO:0000313" key="2">
    <source>
        <dbReference type="EMBL" id="GEL53346.1"/>
    </source>
</evidence>
<dbReference type="Gene3D" id="1.25.40.10">
    <property type="entry name" value="Tetratricopeptide repeat domain"/>
    <property type="match status" value="1"/>
</dbReference>
<keyword evidence="3" id="KW-1185">Reference proteome</keyword>
<dbReference type="Gene3D" id="1.10.10.10">
    <property type="entry name" value="Winged helix-like DNA-binding domain superfamily/Winged helix DNA-binding domain"/>
    <property type="match status" value="1"/>
</dbReference>
<dbReference type="Proteomes" id="UP000321287">
    <property type="component" value="Unassembled WGS sequence"/>
</dbReference>
<dbReference type="InterPro" id="IPR051677">
    <property type="entry name" value="AfsR-DnrI-RedD_regulator"/>
</dbReference>
<proteinExistence type="predicted"/>
<gene>
    <name evidence="2" type="ORF">ABO01nite_13530</name>
</gene>
<protein>
    <recommendedName>
        <fullName evidence="1">Bacterial transcriptional activator domain-containing protein</fullName>
    </recommendedName>
</protein>
<dbReference type="AlphaFoldDB" id="A0AAN4R1S8"/>
<sequence>MFDLALRGVAKTDSTLLRLRLIGRMEATTLTGESVLPVGGKTKGLLAILALSDRKPVARSHLAELLWSRRPDDLARASLRQEIHRLLDALSPLGVDVIDVQRHTLALKPALTSVDVERILNGGKSILRELPPPSEVLLGELNGIDPAFNEWIEGQRTRLNRHIYQLFESALRTQVDPDAILDTADHLLVRDGLNEAAWRARIQAWVTKGEYAQAAALGDQVVQLFQDQLGTVPGPATMGLVRSLQERIAFDSYAKAHHGGSVEMDPALVHTDMQAEGGKIFPPVNGDVAFLASPVSTRTLGSIAVAPLKAVGGAHAETLAAELTERLEVKLVGLQTFTVVPFPETPQADTGPLLGNTHNPGTDYVISGLVRANTEHGESSEGYVIIRLLSLRQEGSVVWADRFELPKDTRAQRALLFYVMKSLQWSLFVSEGQRMMSRPIAELSAFQMAVRALTLLLRCDVTLSTELRDLVERAYQSDQESVFVLYVRSLIRFFLYQENWSSSSQEEIEDIASAAGYVAIQLRANPLGVWLSMMTRTFTPGQLDEAKALTAEYTGAAGVFPAIAISPSIHALKAAQALLSEEKAVALEEIQQFRALRASQPLAVLSEPFSIFVLEASGNNEEARQAGAAFVSLYPRSAAGVLYYLVALASHGMGEETERVKRHLLRLVPDVTISGVLSRHDFLPESMKLWLREMLTRVSLPQG</sequence>
<evidence type="ECO:0000259" key="1">
    <source>
        <dbReference type="SMART" id="SM01043"/>
    </source>
</evidence>
<dbReference type="GeneID" id="78225779"/>